<dbReference type="WBParaSite" id="ACAC_0000336801-mRNA-1">
    <property type="protein sequence ID" value="ACAC_0000336801-mRNA-1"/>
    <property type="gene ID" value="ACAC_0000336801"/>
</dbReference>
<sequence>MLDAPSLGVLASRNVLEESRTDELLEEIDEDDITGIAASLSETSSPFRLSTFFVAVPFLTFYFYELVTMVFLWFVVKWRLRVLIHALKTLGKSAQKANRALLERELMSFGLGLSSLRIHSTCRLRLFLCCRQSVHLLSALSKRLVSENFMSEEKGRLLSTFYNDEMHELIYADVSLDSSHITQRGIGRKTYEVTYGMLMKLFRILDETLTATEVKMALQRVLLMRCLSDLNPNLSPKNKCTTVEHEKTFCDRLENVVLPDDCSDATRPDEVFEAIASPDDINEDDSNLMVSDECVRQRSRELMQELRLALADRASELAERERRALAAFYGAVDGVSHQPASMARSEEVLQQEVSA</sequence>
<reference evidence="3" key="2">
    <citation type="submission" date="2016-04" db="UniProtKB">
        <authorList>
            <consortium name="WormBaseParasite"/>
        </authorList>
    </citation>
    <scope>IDENTIFICATION</scope>
</reference>
<organism evidence="2 3">
    <name type="scientific">Angiostrongylus cantonensis</name>
    <name type="common">Rat lungworm</name>
    <dbReference type="NCBI Taxonomy" id="6313"/>
    <lineage>
        <taxon>Eukaryota</taxon>
        <taxon>Metazoa</taxon>
        <taxon>Ecdysozoa</taxon>
        <taxon>Nematoda</taxon>
        <taxon>Chromadorea</taxon>
        <taxon>Rhabditida</taxon>
        <taxon>Rhabditina</taxon>
        <taxon>Rhabditomorpha</taxon>
        <taxon>Strongyloidea</taxon>
        <taxon>Metastrongylidae</taxon>
        <taxon>Angiostrongylus</taxon>
    </lineage>
</organism>
<keyword evidence="2" id="KW-1185">Reference proteome</keyword>
<keyword evidence="1" id="KW-0472">Membrane</keyword>
<accession>A0A158P7Z4</accession>
<keyword evidence="1" id="KW-0812">Transmembrane</keyword>
<evidence type="ECO:0000256" key="1">
    <source>
        <dbReference type="SAM" id="Phobius"/>
    </source>
</evidence>
<dbReference type="Proteomes" id="UP000035642">
    <property type="component" value="Unassembled WGS sequence"/>
</dbReference>
<dbReference type="AlphaFoldDB" id="A0A158P7Z4"/>
<feature type="transmembrane region" description="Helical" evidence="1">
    <location>
        <begin position="52"/>
        <end position="76"/>
    </location>
</feature>
<proteinExistence type="predicted"/>
<name>A0A158P7Z4_ANGCA</name>
<protein>
    <submittedName>
        <fullName evidence="3">Vezatin</fullName>
    </submittedName>
</protein>
<reference evidence="2" key="1">
    <citation type="submission" date="2012-09" db="EMBL/GenBank/DDBJ databases">
        <authorList>
            <person name="Martin A.A."/>
        </authorList>
    </citation>
    <scope>NUCLEOTIDE SEQUENCE</scope>
</reference>
<keyword evidence="1" id="KW-1133">Transmembrane helix</keyword>
<evidence type="ECO:0000313" key="3">
    <source>
        <dbReference type="WBParaSite" id="ACAC_0000336801-mRNA-1"/>
    </source>
</evidence>
<evidence type="ECO:0000313" key="2">
    <source>
        <dbReference type="Proteomes" id="UP000035642"/>
    </source>
</evidence>